<proteinExistence type="predicted"/>
<name>A0A5A7TZT1_CUCMM</name>
<protein>
    <submittedName>
        <fullName evidence="1">CACTA en-spm transposon protein</fullName>
    </submittedName>
</protein>
<evidence type="ECO:0000313" key="2">
    <source>
        <dbReference type="Proteomes" id="UP000321393"/>
    </source>
</evidence>
<comment type="caution">
    <text evidence="1">The sequence shown here is derived from an EMBL/GenBank/DDBJ whole genome shotgun (WGS) entry which is preliminary data.</text>
</comment>
<gene>
    <name evidence="1" type="ORF">E6C27_scaffold670G00090</name>
</gene>
<reference evidence="1 2" key="1">
    <citation type="submission" date="2019-08" db="EMBL/GenBank/DDBJ databases">
        <title>Draft genome sequences of two oriental melons (Cucumis melo L. var makuwa).</title>
        <authorList>
            <person name="Kwon S.-Y."/>
        </authorList>
    </citation>
    <scope>NUCLEOTIDE SEQUENCE [LARGE SCALE GENOMIC DNA]</scope>
    <source>
        <strain evidence="2">cv. SW 3</strain>
        <tissue evidence="1">Leaf</tissue>
    </source>
</reference>
<organism evidence="1 2">
    <name type="scientific">Cucumis melo var. makuwa</name>
    <name type="common">Oriental melon</name>
    <dbReference type="NCBI Taxonomy" id="1194695"/>
    <lineage>
        <taxon>Eukaryota</taxon>
        <taxon>Viridiplantae</taxon>
        <taxon>Streptophyta</taxon>
        <taxon>Embryophyta</taxon>
        <taxon>Tracheophyta</taxon>
        <taxon>Spermatophyta</taxon>
        <taxon>Magnoliopsida</taxon>
        <taxon>eudicotyledons</taxon>
        <taxon>Gunneridae</taxon>
        <taxon>Pentapetalae</taxon>
        <taxon>rosids</taxon>
        <taxon>fabids</taxon>
        <taxon>Cucurbitales</taxon>
        <taxon>Cucurbitaceae</taxon>
        <taxon>Benincaseae</taxon>
        <taxon>Cucumis</taxon>
    </lineage>
</organism>
<dbReference type="AlphaFoldDB" id="A0A5A7TZT1"/>
<dbReference type="Proteomes" id="UP000321393">
    <property type="component" value="Unassembled WGS sequence"/>
</dbReference>
<dbReference type="EMBL" id="SSTE01012517">
    <property type="protein sequence ID" value="KAA0048660.1"/>
    <property type="molecule type" value="Genomic_DNA"/>
</dbReference>
<sequence length="313" mass="35509">MVIGESNASGNGGNNFSGLFWTKCCTFNIRWEEMSSYLSVDDMTRTLTKVKEHKVIDDFIHDVDEHLSHASVTSDDNELYTMSFPRMNFLEMDIIFLEFTDDLDNLARGSSSVGDDSELKRYVATNKWILMTIDPGTEKPISLHVILFSKEIGVCVQKTFFVCFLKWVNYKLSKQRGKLIDRVKLFCQTHVRDGTFMSQAAEAAHSQTTLEGNRSLSRDEICETVLDRRPGYSKGLGSGPKPKVRKTMSASSSTTSCLQSTVELQLQAKLDQTMQQIGENTRNHEALVSEVERMWKLIEDMTQQQQGPPYDDP</sequence>
<accession>A0A5A7TZT1</accession>
<evidence type="ECO:0000313" key="1">
    <source>
        <dbReference type="EMBL" id="KAA0048660.1"/>
    </source>
</evidence>